<evidence type="ECO:0000313" key="3">
    <source>
        <dbReference type="Proteomes" id="UP000828390"/>
    </source>
</evidence>
<name>A0A9D4G5I9_DREPO</name>
<dbReference type="AlphaFoldDB" id="A0A9D4G5I9"/>
<comment type="caution">
    <text evidence="2">The sequence shown here is derived from an EMBL/GenBank/DDBJ whole genome shotgun (WGS) entry which is preliminary data.</text>
</comment>
<reference evidence="2" key="2">
    <citation type="submission" date="2020-11" db="EMBL/GenBank/DDBJ databases">
        <authorList>
            <person name="McCartney M.A."/>
            <person name="Auch B."/>
            <person name="Kono T."/>
            <person name="Mallez S."/>
            <person name="Becker A."/>
            <person name="Gohl D.M."/>
            <person name="Silverstein K.A.T."/>
            <person name="Koren S."/>
            <person name="Bechman K.B."/>
            <person name="Herman A."/>
            <person name="Abrahante J.E."/>
            <person name="Garbe J."/>
        </authorList>
    </citation>
    <scope>NUCLEOTIDE SEQUENCE</scope>
    <source>
        <strain evidence="2">Duluth1</strain>
        <tissue evidence="2">Whole animal</tissue>
    </source>
</reference>
<evidence type="ECO:0000313" key="2">
    <source>
        <dbReference type="EMBL" id="KAH3810924.1"/>
    </source>
</evidence>
<accession>A0A9D4G5I9</accession>
<dbReference type="Proteomes" id="UP000828390">
    <property type="component" value="Unassembled WGS sequence"/>
</dbReference>
<organism evidence="2 3">
    <name type="scientific">Dreissena polymorpha</name>
    <name type="common">Zebra mussel</name>
    <name type="synonym">Mytilus polymorpha</name>
    <dbReference type="NCBI Taxonomy" id="45954"/>
    <lineage>
        <taxon>Eukaryota</taxon>
        <taxon>Metazoa</taxon>
        <taxon>Spiralia</taxon>
        <taxon>Lophotrochozoa</taxon>
        <taxon>Mollusca</taxon>
        <taxon>Bivalvia</taxon>
        <taxon>Autobranchia</taxon>
        <taxon>Heteroconchia</taxon>
        <taxon>Euheterodonta</taxon>
        <taxon>Imparidentia</taxon>
        <taxon>Neoheterodontei</taxon>
        <taxon>Myida</taxon>
        <taxon>Dreissenoidea</taxon>
        <taxon>Dreissenidae</taxon>
        <taxon>Dreissena</taxon>
    </lineage>
</organism>
<feature type="region of interest" description="Disordered" evidence="1">
    <location>
        <begin position="28"/>
        <end position="49"/>
    </location>
</feature>
<sequence>MDTRLTDSALYYSFACLQLSSTSGHCTASPDDTAYNDKPNSSTRHSESANDLLRNFEDCEDSRCITIANTKLANTERIRG</sequence>
<keyword evidence="3" id="KW-1185">Reference proteome</keyword>
<protein>
    <submittedName>
        <fullName evidence="2">Uncharacterized protein</fullName>
    </submittedName>
</protein>
<proteinExistence type="predicted"/>
<gene>
    <name evidence="2" type="ORF">DPMN_139323</name>
</gene>
<reference evidence="2" key="1">
    <citation type="journal article" date="2019" name="bioRxiv">
        <title>The Genome of the Zebra Mussel, Dreissena polymorpha: A Resource for Invasive Species Research.</title>
        <authorList>
            <person name="McCartney M.A."/>
            <person name="Auch B."/>
            <person name="Kono T."/>
            <person name="Mallez S."/>
            <person name="Zhang Y."/>
            <person name="Obille A."/>
            <person name="Becker A."/>
            <person name="Abrahante J.E."/>
            <person name="Garbe J."/>
            <person name="Badalamenti J.P."/>
            <person name="Herman A."/>
            <person name="Mangelson H."/>
            <person name="Liachko I."/>
            <person name="Sullivan S."/>
            <person name="Sone E.D."/>
            <person name="Koren S."/>
            <person name="Silverstein K.A.T."/>
            <person name="Beckman K.B."/>
            <person name="Gohl D.M."/>
        </authorList>
    </citation>
    <scope>NUCLEOTIDE SEQUENCE</scope>
    <source>
        <strain evidence="2">Duluth1</strain>
        <tissue evidence="2">Whole animal</tissue>
    </source>
</reference>
<dbReference type="EMBL" id="JAIWYP010000006">
    <property type="protein sequence ID" value="KAH3810924.1"/>
    <property type="molecule type" value="Genomic_DNA"/>
</dbReference>
<evidence type="ECO:0000256" key="1">
    <source>
        <dbReference type="SAM" id="MobiDB-lite"/>
    </source>
</evidence>